<dbReference type="AlphaFoldDB" id="A0A7G9GAJ6"/>
<gene>
    <name evidence="7" type="ORF">H9Q79_13020</name>
</gene>
<keyword evidence="3 5" id="KW-0732">Signal</keyword>
<dbReference type="InterPro" id="IPR025997">
    <property type="entry name" value="SBP_2_dom"/>
</dbReference>
<feature type="compositionally biased region" description="Polar residues" evidence="4">
    <location>
        <begin position="36"/>
        <end position="48"/>
    </location>
</feature>
<dbReference type="GO" id="GO:0030313">
    <property type="term" value="C:cell envelope"/>
    <property type="evidence" value="ECO:0007669"/>
    <property type="project" value="UniProtKB-SubCell"/>
</dbReference>
<protein>
    <submittedName>
        <fullName evidence="7">ABC transporter substrate-binding protein</fullName>
    </submittedName>
</protein>
<evidence type="ECO:0000256" key="1">
    <source>
        <dbReference type="ARBA" id="ARBA00004196"/>
    </source>
</evidence>
<dbReference type="Pfam" id="PF13407">
    <property type="entry name" value="Peripla_BP_4"/>
    <property type="match status" value="1"/>
</dbReference>
<reference evidence="7 8" key="1">
    <citation type="submission" date="2020-08" db="EMBL/GenBank/DDBJ databases">
        <authorList>
            <person name="Liu C."/>
            <person name="Sun Q."/>
        </authorList>
    </citation>
    <scope>NUCLEOTIDE SEQUENCE [LARGE SCALE GENOMIC DNA]</scope>
    <source>
        <strain evidence="7 8">NSJ-29</strain>
    </source>
</reference>
<evidence type="ECO:0000256" key="2">
    <source>
        <dbReference type="ARBA" id="ARBA00007639"/>
    </source>
</evidence>
<dbReference type="PROSITE" id="PS51257">
    <property type="entry name" value="PROKAR_LIPOPROTEIN"/>
    <property type="match status" value="1"/>
</dbReference>
<dbReference type="PANTHER" id="PTHR46847:SF1">
    <property type="entry name" value="D-ALLOSE-BINDING PERIPLASMIC PROTEIN-RELATED"/>
    <property type="match status" value="1"/>
</dbReference>
<dbReference type="InterPro" id="IPR028082">
    <property type="entry name" value="Peripla_BP_I"/>
</dbReference>
<dbReference type="EMBL" id="CP060635">
    <property type="protein sequence ID" value="QNM07828.1"/>
    <property type="molecule type" value="Genomic_DNA"/>
</dbReference>
<accession>A0A7G9GAJ6</accession>
<comment type="similarity">
    <text evidence="2">Belongs to the bacterial solute-binding protein 2 family.</text>
</comment>
<evidence type="ECO:0000256" key="3">
    <source>
        <dbReference type="ARBA" id="ARBA00022729"/>
    </source>
</evidence>
<evidence type="ECO:0000256" key="5">
    <source>
        <dbReference type="SAM" id="SignalP"/>
    </source>
</evidence>
<feature type="domain" description="Periplasmic binding protein" evidence="6">
    <location>
        <begin position="82"/>
        <end position="344"/>
    </location>
</feature>
<dbReference type="KEGG" id="whj:H9Q79_13020"/>
<feature type="signal peptide" evidence="5">
    <location>
        <begin position="1"/>
        <end position="28"/>
    </location>
</feature>
<dbReference type="RefSeq" id="WP_249328472.1">
    <property type="nucleotide sequence ID" value="NZ_CP060635.1"/>
</dbReference>
<feature type="region of interest" description="Disordered" evidence="4">
    <location>
        <begin position="30"/>
        <end position="54"/>
    </location>
</feature>
<dbReference type="CDD" id="cd20005">
    <property type="entry name" value="PBP1_ABC_sugar_binding-like"/>
    <property type="match status" value="1"/>
</dbReference>
<sequence>MKRKLAGAILLSLVTAISASCSRGEVNAAGSALPTGKNQESSAPSGNSQDDEPEITLPEEQELAVDYTTVKGVRAEAGAYLAVVAKGLDSGYWDAVKEGASRAIEDLNEQLGYTGDHEIRMTFEGPGDNSDVDSQINTIDAVLAENPTALCLAAIDMKSCQPQLETAQDNGIPVVMLDSGVESDLAVSSCITDNQSAAAEAAKKLCEAVGDKGQVAVIAHIQSSETSADRVAGFRRELTANHPEIELAEVLYENEEETIENMVLSLLEAHPDLKGIFCTNESMTEKMLDIALDLERDDLKIVGFDAGEKQIKAIADGSEYGTVCQNPYGMGYASVVAALRAAAHQTVDAYIDPGYQWIDKSNMELEENQKYLYK</sequence>
<dbReference type="SUPFAM" id="SSF53822">
    <property type="entry name" value="Periplasmic binding protein-like I"/>
    <property type="match status" value="1"/>
</dbReference>
<comment type="subcellular location">
    <subcellularLocation>
        <location evidence="1">Cell envelope</location>
    </subcellularLocation>
</comment>
<dbReference type="GO" id="GO:0030246">
    <property type="term" value="F:carbohydrate binding"/>
    <property type="evidence" value="ECO:0007669"/>
    <property type="project" value="UniProtKB-ARBA"/>
</dbReference>
<evidence type="ECO:0000256" key="4">
    <source>
        <dbReference type="SAM" id="MobiDB-lite"/>
    </source>
</evidence>
<dbReference type="Proteomes" id="UP000515860">
    <property type="component" value="Chromosome"/>
</dbReference>
<dbReference type="Gene3D" id="3.40.50.2300">
    <property type="match status" value="2"/>
</dbReference>
<evidence type="ECO:0000313" key="7">
    <source>
        <dbReference type="EMBL" id="QNM07828.1"/>
    </source>
</evidence>
<evidence type="ECO:0000313" key="8">
    <source>
        <dbReference type="Proteomes" id="UP000515860"/>
    </source>
</evidence>
<keyword evidence="8" id="KW-1185">Reference proteome</keyword>
<organism evidence="7 8">
    <name type="scientific">Wansuia hejianensis</name>
    <dbReference type="NCBI Taxonomy" id="2763667"/>
    <lineage>
        <taxon>Bacteria</taxon>
        <taxon>Bacillati</taxon>
        <taxon>Bacillota</taxon>
        <taxon>Clostridia</taxon>
        <taxon>Lachnospirales</taxon>
        <taxon>Lachnospiraceae</taxon>
        <taxon>Wansuia</taxon>
    </lineage>
</organism>
<evidence type="ECO:0000259" key="6">
    <source>
        <dbReference type="Pfam" id="PF13407"/>
    </source>
</evidence>
<feature type="chain" id="PRO_5028861625" evidence="5">
    <location>
        <begin position="29"/>
        <end position="374"/>
    </location>
</feature>
<name>A0A7G9GAJ6_9FIRM</name>
<dbReference type="PANTHER" id="PTHR46847">
    <property type="entry name" value="D-ALLOSE-BINDING PERIPLASMIC PROTEIN-RELATED"/>
    <property type="match status" value="1"/>
</dbReference>
<proteinExistence type="inferred from homology"/>